<sequence length="297" mass="33559">MVFLTKIIVFCMFATGPGILTHKSLVNKDQSHSKKVDDCQRCKVLTDSFKKWLEETSRGKHEGGDAAWEEAKLKSYARSEMRLVEIQENLCSELKRHQDECYALSEEAETLLEQWWFHEHQTSLDLYTWLCIENLQHCCSMNHYGELCIPCPHKVNNKICNGNGKCNGDGTRKGDGKCICKKGFTGTSCDECAANFYNASEECKPCHRACDGCHGEGEQSCMKCAKGWSKEFDTCIDDNECSDLSICKSNEYCINKIGSYDCKLCDKTCKTCDGPGPSSCTSCFSNQVLWQHLKKQE</sequence>
<dbReference type="Pfam" id="PF11938">
    <property type="entry name" value="DUF3456"/>
    <property type="match status" value="1"/>
</dbReference>
<dbReference type="InterPro" id="IPR002049">
    <property type="entry name" value="LE_dom"/>
</dbReference>
<proteinExistence type="inferred from homology"/>
<dbReference type="SUPFAM" id="SSF57184">
    <property type="entry name" value="Growth factor receptor domain"/>
    <property type="match status" value="1"/>
</dbReference>
<dbReference type="InterPro" id="IPR006212">
    <property type="entry name" value="Furin_repeat"/>
</dbReference>
<dbReference type="Pfam" id="PF00053">
    <property type="entry name" value="EGF_laminin"/>
    <property type="match status" value="1"/>
</dbReference>
<comment type="caution">
    <text evidence="5">Lacks conserved residue(s) required for the propagation of feature annotation.</text>
</comment>
<dbReference type="InterPro" id="IPR009030">
    <property type="entry name" value="Growth_fac_rcpt_cys_sf"/>
</dbReference>
<evidence type="ECO:0000256" key="1">
    <source>
        <dbReference type="ARBA" id="ARBA00005897"/>
    </source>
</evidence>
<name>A0AAU9UDC0_EUPED</name>
<feature type="signal peptide" evidence="6">
    <location>
        <begin position="1"/>
        <end position="18"/>
    </location>
</feature>
<feature type="disulfide bond" evidence="5">
    <location>
        <begin position="180"/>
        <end position="189"/>
    </location>
</feature>
<dbReference type="PROSITE" id="PS01187">
    <property type="entry name" value="EGF_CA"/>
    <property type="match status" value="1"/>
</dbReference>
<reference evidence="8" key="1">
    <citation type="submission" date="2022-03" db="EMBL/GenBank/DDBJ databases">
        <authorList>
            <person name="Tunstrom K."/>
        </authorList>
    </citation>
    <scope>NUCLEOTIDE SEQUENCE</scope>
</reference>
<evidence type="ECO:0000313" key="9">
    <source>
        <dbReference type="Proteomes" id="UP001153954"/>
    </source>
</evidence>
<dbReference type="EMBL" id="CAKOGL010000016">
    <property type="protein sequence ID" value="CAH2096092.1"/>
    <property type="molecule type" value="Genomic_DNA"/>
</dbReference>
<evidence type="ECO:0000256" key="4">
    <source>
        <dbReference type="ARBA" id="ARBA00023157"/>
    </source>
</evidence>
<dbReference type="SMART" id="SM00180">
    <property type="entry name" value="EGF_Lam"/>
    <property type="match status" value="1"/>
</dbReference>
<gene>
    <name evidence="8" type="ORF">EEDITHA_LOCUS11473</name>
</gene>
<dbReference type="InterPro" id="IPR000742">
    <property type="entry name" value="EGF"/>
</dbReference>
<keyword evidence="6" id="KW-0732">Signal</keyword>
<accession>A0AAU9UDC0</accession>
<dbReference type="InterPro" id="IPR021852">
    <property type="entry name" value="DUF3456"/>
</dbReference>
<dbReference type="CDD" id="cd00055">
    <property type="entry name" value="EGF_Lam"/>
    <property type="match status" value="1"/>
</dbReference>
<evidence type="ECO:0000256" key="3">
    <source>
        <dbReference type="ARBA" id="ARBA00022837"/>
    </source>
</evidence>
<dbReference type="AlphaFoldDB" id="A0AAU9UDC0"/>
<feature type="domain" description="EGF-like" evidence="7">
    <location>
        <begin position="156"/>
        <end position="190"/>
    </location>
</feature>
<organism evidence="8 9">
    <name type="scientific">Euphydryas editha</name>
    <name type="common">Edith's checkerspot</name>
    <dbReference type="NCBI Taxonomy" id="104508"/>
    <lineage>
        <taxon>Eukaryota</taxon>
        <taxon>Metazoa</taxon>
        <taxon>Ecdysozoa</taxon>
        <taxon>Arthropoda</taxon>
        <taxon>Hexapoda</taxon>
        <taxon>Insecta</taxon>
        <taxon>Pterygota</taxon>
        <taxon>Neoptera</taxon>
        <taxon>Endopterygota</taxon>
        <taxon>Lepidoptera</taxon>
        <taxon>Glossata</taxon>
        <taxon>Ditrysia</taxon>
        <taxon>Papilionoidea</taxon>
        <taxon>Nymphalidae</taxon>
        <taxon>Nymphalinae</taxon>
        <taxon>Euphydryas</taxon>
    </lineage>
</organism>
<dbReference type="SMART" id="SM00261">
    <property type="entry name" value="FU"/>
    <property type="match status" value="2"/>
</dbReference>
<dbReference type="CDD" id="cd00064">
    <property type="entry name" value="FU"/>
    <property type="match status" value="1"/>
</dbReference>
<keyword evidence="3" id="KW-0106">Calcium</keyword>
<evidence type="ECO:0000256" key="2">
    <source>
        <dbReference type="ARBA" id="ARBA00022536"/>
    </source>
</evidence>
<protein>
    <recommendedName>
        <fullName evidence="7">EGF-like domain-containing protein</fullName>
    </recommendedName>
</protein>
<evidence type="ECO:0000259" key="7">
    <source>
        <dbReference type="PROSITE" id="PS50026"/>
    </source>
</evidence>
<keyword evidence="9" id="KW-1185">Reference proteome</keyword>
<comment type="caution">
    <text evidence="8">The sequence shown here is derived from an EMBL/GenBank/DDBJ whole genome shotgun (WGS) entry which is preliminary data.</text>
</comment>
<dbReference type="PROSITE" id="PS01248">
    <property type="entry name" value="EGF_LAM_1"/>
    <property type="match status" value="1"/>
</dbReference>
<dbReference type="Gene3D" id="2.10.220.10">
    <property type="entry name" value="Hormone Receptor, Insulin-like Growth Factor Receptor 1, Chain A, domain 2"/>
    <property type="match status" value="1"/>
</dbReference>
<evidence type="ECO:0000256" key="5">
    <source>
        <dbReference type="PROSITE-ProRule" id="PRU00076"/>
    </source>
</evidence>
<dbReference type="GO" id="GO:0005509">
    <property type="term" value="F:calcium ion binding"/>
    <property type="evidence" value="ECO:0007669"/>
    <property type="project" value="InterPro"/>
</dbReference>
<keyword evidence="2 5" id="KW-0245">EGF-like domain</keyword>
<comment type="similarity">
    <text evidence="1">Belongs to the CRELD family.</text>
</comment>
<dbReference type="PROSITE" id="PS50026">
    <property type="entry name" value="EGF_3"/>
    <property type="match status" value="1"/>
</dbReference>
<keyword evidence="4 5" id="KW-1015">Disulfide bond</keyword>
<dbReference type="GO" id="GO:0048513">
    <property type="term" value="P:animal organ development"/>
    <property type="evidence" value="ECO:0007669"/>
    <property type="project" value="UniProtKB-ARBA"/>
</dbReference>
<dbReference type="PROSITE" id="PS00022">
    <property type="entry name" value="EGF_1"/>
    <property type="match status" value="1"/>
</dbReference>
<dbReference type="InterPro" id="IPR018097">
    <property type="entry name" value="EGF_Ca-bd_CS"/>
</dbReference>
<evidence type="ECO:0000256" key="6">
    <source>
        <dbReference type="SAM" id="SignalP"/>
    </source>
</evidence>
<evidence type="ECO:0000313" key="8">
    <source>
        <dbReference type="EMBL" id="CAH2096092.1"/>
    </source>
</evidence>
<dbReference type="Proteomes" id="UP001153954">
    <property type="component" value="Unassembled WGS sequence"/>
</dbReference>
<feature type="chain" id="PRO_5043370166" description="EGF-like domain-containing protein" evidence="6">
    <location>
        <begin position="19"/>
        <end position="297"/>
    </location>
</feature>
<dbReference type="GO" id="GO:0048731">
    <property type="term" value="P:system development"/>
    <property type="evidence" value="ECO:0007669"/>
    <property type="project" value="UniProtKB-ARBA"/>
</dbReference>